<keyword evidence="10" id="KW-0175">Coiled coil</keyword>
<reference evidence="15" key="1">
    <citation type="submission" date="2025-08" db="UniProtKB">
        <authorList>
            <consortium name="RefSeq"/>
        </authorList>
    </citation>
    <scope>IDENTIFICATION</scope>
</reference>
<gene>
    <name evidence="15" type="primary">LOC115209291</name>
</gene>
<dbReference type="InterPro" id="IPR029000">
    <property type="entry name" value="Cyclophilin-like_dom_sf"/>
</dbReference>
<dbReference type="FunFam" id="3.30.70.330:FF:000287">
    <property type="entry name" value="Peptidyl-prolyl cis-trans isomerase"/>
    <property type="match status" value="1"/>
</dbReference>
<dbReference type="SMART" id="SM00360">
    <property type="entry name" value="RRM"/>
    <property type="match status" value="1"/>
</dbReference>
<dbReference type="PANTHER" id="PTHR45843:SF1">
    <property type="entry name" value="PEPTIDYL-PROLYL CIS-TRANS ISOMERASE-LIKE 4"/>
    <property type="match status" value="1"/>
</dbReference>
<dbReference type="GO" id="GO:0003755">
    <property type="term" value="F:peptidyl-prolyl cis-trans isomerase activity"/>
    <property type="evidence" value="ECO:0007669"/>
    <property type="project" value="UniProtKB-UniRule"/>
</dbReference>
<dbReference type="Gene3D" id="3.30.70.330">
    <property type="match status" value="1"/>
</dbReference>
<evidence type="ECO:0000256" key="1">
    <source>
        <dbReference type="ARBA" id="ARBA00000971"/>
    </source>
</evidence>
<comment type="function">
    <text evidence="2 9">PPIases accelerate the folding of proteins. It catalyzes the cis-trans isomerization of proline imidic peptide bonds in oligopeptides.</text>
</comment>
<dbReference type="InterPro" id="IPR002130">
    <property type="entry name" value="Cyclophilin-type_PPIase_dom"/>
</dbReference>
<name>A0A6P7S5M9_9MOLL</name>
<keyword evidence="6 9" id="KW-0413">Isomerase</keyword>
<feature type="compositionally biased region" description="Basic and acidic residues" evidence="11">
    <location>
        <begin position="520"/>
        <end position="569"/>
    </location>
</feature>
<evidence type="ECO:0000256" key="3">
    <source>
        <dbReference type="ARBA" id="ARBA00004123"/>
    </source>
</evidence>
<dbReference type="RefSeq" id="XP_029633480.2">
    <property type="nucleotide sequence ID" value="XM_029777620.2"/>
</dbReference>
<dbReference type="InterPro" id="IPR000504">
    <property type="entry name" value="RRM_dom"/>
</dbReference>
<keyword evidence="5 9" id="KW-0697">Rotamase</keyword>
<dbReference type="InterPro" id="IPR035542">
    <property type="entry name" value="CRIP"/>
</dbReference>
<dbReference type="KEGG" id="osn:115209291"/>
<comment type="subcellular location">
    <subcellularLocation>
        <location evidence="3 9">Nucleus</location>
    </subcellularLocation>
</comment>
<dbReference type="InterPro" id="IPR012677">
    <property type="entry name" value="Nucleotide-bd_a/b_plait_sf"/>
</dbReference>
<feature type="compositionally biased region" description="Basic and acidic residues" evidence="11">
    <location>
        <begin position="496"/>
        <end position="507"/>
    </location>
</feature>
<feature type="compositionally biased region" description="Basic residues" evidence="11">
    <location>
        <begin position="421"/>
        <end position="440"/>
    </location>
</feature>
<protein>
    <recommendedName>
        <fullName evidence="9">Peptidyl-prolyl cis-trans isomerase</fullName>
        <shortName evidence="9">PPIase</shortName>
        <ecNumber evidence="9">5.2.1.8</ecNumber>
    </recommendedName>
</protein>
<feature type="region of interest" description="Disordered" evidence="11">
    <location>
        <begin position="419"/>
        <end position="569"/>
    </location>
</feature>
<dbReference type="Proteomes" id="UP000515154">
    <property type="component" value="Linkage group LG3"/>
</dbReference>
<feature type="domain" description="PPIase cyclophilin-type" evidence="12">
    <location>
        <begin position="49"/>
        <end position="204"/>
    </location>
</feature>
<keyword evidence="4 8" id="KW-0694">RNA-binding</keyword>
<evidence type="ECO:0000259" key="12">
    <source>
        <dbReference type="PROSITE" id="PS50072"/>
    </source>
</evidence>
<evidence type="ECO:0000259" key="13">
    <source>
        <dbReference type="PROSITE" id="PS50102"/>
    </source>
</evidence>
<evidence type="ECO:0000256" key="2">
    <source>
        <dbReference type="ARBA" id="ARBA00002388"/>
    </source>
</evidence>
<dbReference type="PANTHER" id="PTHR45843">
    <property type="entry name" value="PEPTIDYL-PROLYL CIS-TRANS ISOMERASE-LIKE 4"/>
    <property type="match status" value="1"/>
</dbReference>
<dbReference type="CDD" id="cd01921">
    <property type="entry name" value="cyclophilin_RRM"/>
    <property type="match status" value="1"/>
</dbReference>
<comment type="catalytic activity">
    <reaction evidence="1 9">
        <text>[protein]-peptidylproline (omega=180) = [protein]-peptidylproline (omega=0)</text>
        <dbReference type="Rhea" id="RHEA:16237"/>
        <dbReference type="Rhea" id="RHEA-COMP:10747"/>
        <dbReference type="Rhea" id="RHEA-COMP:10748"/>
        <dbReference type="ChEBI" id="CHEBI:83833"/>
        <dbReference type="ChEBI" id="CHEBI:83834"/>
        <dbReference type="EC" id="5.2.1.8"/>
    </reaction>
</comment>
<evidence type="ECO:0000313" key="15">
    <source>
        <dbReference type="RefSeq" id="XP_029633480.2"/>
    </source>
</evidence>
<dbReference type="GO" id="GO:0003723">
    <property type="term" value="F:RNA binding"/>
    <property type="evidence" value="ECO:0007669"/>
    <property type="project" value="UniProtKB-UniRule"/>
</dbReference>
<dbReference type="SUPFAM" id="SSF54928">
    <property type="entry name" value="RNA-binding domain, RBD"/>
    <property type="match status" value="1"/>
</dbReference>
<evidence type="ECO:0000256" key="5">
    <source>
        <dbReference type="ARBA" id="ARBA00023110"/>
    </source>
</evidence>
<dbReference type="CDD" id="cd12235">
    <property type="entry name" value="RRM_PPIL4"/>
    <property type="match status" value="1"/>
</dbReference>
<evidence type="ECO:0000313" key="14">
    <source>
        <dbReference type="Proteomes" id="UP000515154"/>
    </source>
</evidence>
<sequence length="569" mass="65603">MSRILKRTPRITEAKRRRDGRAVFLCSLKPEMLRWKGDHSHGKMAVLLETSLGDIVIDLYMKERPNSCLNFLKLCKVKYYNFCLFHSVQRNLVAQTGDPTGSGRGGESIFRKLYGDQAQYFEMELVPKIKHKKKGTVSMVNNGNDMHGSQFFITLEENLDYLDGTHTVFGEVAEGFDIVDKINEAYCDKDHRPFRDIRIYHTVIIYDPYDDPPHLDIPAMSPVPTKEQLESDRIGDTEELDDTKGMTEEEMRELMEQKEAKSNAQILEMVGDLPDVDVAPPENVLFVCKLNPVTTEEDLEIIFSRFGNIRSCEVIKDSKTKESLQYAFIEFEKPEECENAYFKMDNVLIDDRRIHVDFSQSVAKLKWKGKGKGVEMLPSKPDPPQPQYVLKNNSRKEEKKYELVLEDDDLDAELEAAQVKKDKKKKKKKKKHKKKHKKQKKQDESDSDQSASSEKAWKKASKSKHEDKSSASVIHLEKRRKLSSASPEPIKGKSHASSEENSREISRSRSPISRSQNRANRSDRRSCSPDSKRRSPDLKRARDSDRVSKDRSREKDRKSSKSDVRHSKK</sequence>
<evidence type="ECO:0000256" key="10">
    <source>
        <dbReference type="SAM" id="Coils"/>
    </source>
</evidence>
<organism evidence="14 15">
    <name type="scientific">Octopus sinensis</name>
    <name type="common">East Asian common octopus</name>
    <dbReference type="NCBI Taxonomy" id="2607531"/>
    <lineage>
        <taxon>Eukaryota</taxon>
        <taxon>Metazoa</taxon>
        <taxon>Spiralia</taxon>
        <taxon>Lophotrochozoa</taxon>
        <taxon>Mollusca</taxon>
        <taxon>Cephalopoda</taxon>
        <taxon>Coleoidea</taxon>
        <taxon>Octopodiformes</taxon>
        <taxon>Octopoda</taxon>
        <taxon>Incirrata</taxon>
        <taxon>Octopodidae</taxon>
        <taxon>Octopus</taxon>
    </lineage>
</organism>
<dbReference type="FunFam" id="2.40.100.10:FF:000016">
    <property type="entry name" value="Peptidyl-prolyl cis-trans isomerase"/>
    <property type="match status" value="1"/>
</dbReference>
<dbReference type="InterPro" id="IPR035979">
    <property type="entry name" value="RBD_domain_sf"/>
</dbReference>
<dbReference type="SUPFAM" id="SSF50891">
    <property type="entry name" value="Cyclophilin-like"/>
    <property type="match status" value="1"/>
</dbReference>
<dbReference type="GO" id="GO:0005634">
    <property type="term" value="C:nucleus"/>
    <property type="evidence" value="ECO:0007669"/>
    <property type="project" value="UniProtKB-SubCell"/>
</dbReference>
<dbReference type="EC" id="5.2.1.8" evidence="9"/>
<keyword evidence="14" id="KW-1185">Reference proteome</keyword>
<feature type="compositionally biased region" description="Low complexity" evidence="11">
    <location>
        <begin position="508"/>
        <end position="518"/>
    </location>
</feature>
<dbReference type="PROSITE" id="PS50102">
    <property type="entry name" value="RRM"/>
    <property type="match status" value="1"/>
</dbReference>
<dbReference type="PROSITE" id="PS50072">
    <property type="entry name" value="CSA_PPIASE_2"/>
    <property type="match status" value="1"/>
</dbReference>
<dbReference type="Pfam" id="PF00160">
    <property type="entry name" value="Pro_isomerase"/>
    <property type="match status" value="1"/>
</dbReference>
<evidence type="ECO:0000256" key="7">
    <source>
        <dbReference type="ARBA" id="ARBA00023242"/>
    </source>
</evidence>
<dbReference type="Pfam" id="PF00076">
    <property type="entry name" value="RRM_1"/>
    <property type="match status" value="1"/>
</dbReference>
<proteinExistence type="inferred from homology"/>
<dbReference type="InterPro" id="IPR035538">
    <property type="entry name" value="Cyclophilin_PPIL4"/>
</dbReference>
<evidence type="ECO:0000256" key="9">
    <source>
        <dbReference type="RuleBase" id="RU365081"/>
    </source>
</evidence>
<feature type="coiled-coil region" evidence="10">
    <location>
        <begin position="237"/>
        <end position="264"/>
    </location>
</feature>
<comment type="similarity">
    <text evidence="9">Belongs to the cyclophilin-type PPIase family. PPIL4 subfamily.</text>
</comment>
<evidence type="ECO:0000256" key="6">
    <source>
        <dbReference type="ARBA" id="ARBA00023235"/>
    </source>
</evidence>
<accession>A0A6P7S5M9</accession>
<dbReference type="AlphaFoldDB" id="A0A6P7S5M9"/>
<feature type="region of interest" description="Disordered" evidence="11">
    <location>
        <begin position="370"/>
        <end position="394"/>
    </location>
</feature>
<keyword evidence="7 9" id="KW-0539">Nucleus</keyword>
<evidence type="ECO:0000256" key="8">
    <source>
        <dbReference type="PROSITE-ProRule" id="PRU00176"/>
    </source>
</evidence>
<dbReference type="Gene3D" id="2.40.100.10">
    <property type="entry name" value="Cyclophilin-like"/>
    <property type="match status" value="1"/>
</dbReference>
<evidence type="ECO:0000256" key="4">
    <source>
        <dbReference type="ARBA" id="ARBA00022884"/>
    </source>
</evidence>
<dbReference type="PRINTS" id="PR00153">
    <property type="entry name" value="CSAPPISMRASE"/>
</dbReference>
<feature type="domain" description="RRM" evidence="13">
    <location>
        <begin position="283"/>
        <end position="361"/>
    </location>
</feature>
<evidence type="ECO:0000256" key="11">
    <source>
        <dbReference type="SAM" id="MobiDB-lite"/>
    </source>
</evidence>